<dbReference type="InterPro" id="IPR031162">
    <property type="entry name" value="CBP_P300_HAT"/>
</dbReference>
<gene>
    <name evidence="12" type="ORF">KFE25_006619</name>
</gene>
<feature type="region of interest" description="Disordered" evidence="10">
    <location>
        <begin position="545"/>
        <end position="567"/>
    </location>
</feature>
<evidence type="ECO:0000256" key="10">
    <source>
        <dbReference type="SAM" id="MobiDB-lite"/>
    </source>
</evidence>
<reference evidence="12" key="1">
    <citation type="submission" date="2021-05" db="EMBL/GenBank/DDBJ databases">
        <title>The genome of the haptophyte Pavlova lutheri (Diacronema luteri, Pavlovales) - a model for lipid biosynthesis in eukaryotic algae.</title>
        <authorList>
            <person name="Hulatt C.J."/>
            <person name="Posewitz M.C."/>
        </authorList>
    </citation>
    <scope>NUCLEOTIDE SEQUENCE</scope>
    <source>
        <strain evidence="12">NIVA-4/92</strain>
    </source>
</reference>
<sequence length="793" mass="83209">MPALSGARGVVVRAESATLSSLGVPLVDVRLQELYGAHSTETPGTVIAVERSRLRVLCAACKCEQLRFVVPHAYCSHCGERIRRNVTYFAEASGAHKSTITLHLRCYDAWARPGGTRPAVCAEYGLEPADFEKRVNSIEEQEDVDNMVQCEGPCSRWFHWTCARYHSPDLHTDAPFACDDCLAADASGALPRPEVLRAADLPPSDVDLAAEEAVRVALERAGATLDGALYVRTVSCRREALRAQPALKSRYGLAYPDEFPYISRCLMAFQSQDGADICLFAVYLQEYGPDCPQPNSGRLYVSYLDSVRLLRASPPDGARTLVYHAILRGYLRAQAAAGITRAHIWVAPPQPGDDYVFHAKPRDAEHVRPMSCAKLRAWYEQMLCGAADDGVVTSVTELYDETADMDSVRTFPVFEGDYWADKLRALATRHAQPGAAAAAADGAGAEHTTGAQKGGAGAGAGAQKGDVGAGAGAQRGGVGAGAGTTGSLGAPTAGAAASESGGALATTGGAQACAPMAAAERAASDGGGGGADDSAEAVAVAAVAMSAAPSRPPHGAENRPAMPTRQASSRLVLDVQRQLKKQRKQFLVAKLTPLPASPRAAAPAGEADAASGERARAEPAWVHGVTRAAHAWRSNALVDSRAAFLSQCQAQHWQFDDYAHAAHSTKVLLWHLHHTTRYASTAAELAQDGDADLGTALNRQLNKQLDEHAGVRRAGGAAMPRASLPRARAASSCDAIGAAGGDGASLEMPKAQPHANLGSGGVRVVGSAAGEDDLALHSGELLPSRFYTEALID</sequence>
<dbReference type="OMA" id="HDEHYPS"/>
<evidence type="ECO:0000259" key="11">
    <source>
        <dbReference type="PROSITE" id="PS51727"/>
    </source>
</evidence>
<feature type="compositionally biased region" description="Low complexity" evidence="10">
    <location>
        <begin position="438"/>
        <end position="451"/>
    </location>
</feature>
<evidence type="ECO:0000313" key="13">
    <source>
        <dbReference type="Proteomes" id="UP000751190"/>
    </source>
</evidence>
<dbReference type="CDD" id="cd15489">
    <property type="entry name" value="PHD_SF"/>
    <property type="match status" value="1"/>
</dbReference>
<dbReference type="PANTHER" id="PTHR13808:SF1">
    <property type="entry name" value="HISTONE ACETYLTRANSFERASE"/>
    <property type="match status" value="1"/>
</dbReference>
<dbReference type="EMBL" id="JAGTXO010000091">
    <property type="protein sequence ID" value="KAG8457007.1"/>
    <property type="molecule type" value="Genomic_DNA"/>
</dbReference>
<evidence type="ECO:0000256" key="4">
    <source>
        <dbReference type="ARBA" id="ARBA00022679"/>
    </source>
</evidence>
<protein>
    <recommendedName>
        <fullName evidence="3">histone acetyltransferase</fullName>
        <ecNumber evidence="3">2.3.1.48</ecNumber>
    </recommendedName>
</protein>
<accession>A0A8J5XAK9</accession>
<name>A0A8J5XAK9_DIALT</name>
<proteinExistence type="predicted"/>
<keyword evidence="4" id="KW-0808">Transferase</keyword>
<keyword evidence="6" id="KW-0805">Transcription regulation</keyword>
<dbReference type="SUPFAM" id="SSF57903">
    <property type="entry name" value="FYVE/PHD zinc finger"/>
    <property type="match status" value="1"/>
</dbReference>
<feature type="region of interest" description="Disordered" evidence="10">
    <location>
        <begin position="438"/>
        <end position="481"/>
    </location>
</feature>
<dbReference type="Proteomes" id="UP000751190">
    <property type="component" value="Unassembled WGS sequence"/>
</dbReference>
<dbReference type="InterPro" id="IPR011011">
    <property type="entry name" value="Znf_FYVE_PHD"/>
</dbReference>
<dbReference type="PANTHER" id="PTHR13808">
    <property type="entry name" value="CBP/P300-RELATED"/>
    <property type="match status" value="1"/>
</dbReference>
<dbReference type="GO" id="GO:0004402">
    <property type="term" value="F:histone acetyltransferase activity"/>
    <property type="evidence" value="ECO:0007669"/>
    <property type="project" value="InterPro"/>
</dbReference>
<feature type="domain" description="CBP/p300-type HAT" evidence="11">
    <location>
        <begin position="195"/>
        <end position="677"/>
    </location>
</feature>
<evidence type="ECO:0000313" key="12">
    <source>
        <dbReference type="EMBL" id="KAG8457007.1"/>
    </source>
</evidence>
<dbReference type="GO" id="GO:0003713">
    <property type="term" value="F:transcription coactivator activity"/>
    <property type="evidence" value="ECO:0007669"/>
    <property type="project" value="TreeGrafter"/>
</dbReference>
<dbReference type="Gene3D" id="3.30.40.10">
    <property type="entry name" value="Zinc/RING finger domain, C3HC4 (zinc finger)"/>
    <property type="match status" value="1"/>
</dbReference>
<keyword evidence="8" id="KW-0539">Nucleus</keyword>
<dbReference type="Pfam" id="PF08214">
    <property type="entry name" value="HAT_KAT11"/>
    <property type="match status" value="1"/>
</dbReference>
<keyword evidence="7" id="KW-0804">Transcription</keyword>
<organism evidence="12 13">
    <name type="scientific">Diacronema lutheri</name>
    <name type="common">Unicellular marine alga</name>
    <name type="synonym">Monochrysis lutheri</name>
    <dbReference type="NCBI Taxonomy" id="2081491"/>
    <lineage>
        <taxon>Eukaryota</taxon>
        <taxon>Haptista</taxon>
        <taxon>Haptophyta</taxon>
        <taxon>Pavlovophyceae</taxon>
        <taxon>Pavlovales</taxon>
        <taxon>Pavlovaceae</taxon>
        <taxon>Diacronema</taxon>
    </lineage>
</organism>
<dbReference type="PROSITE" id="PS51727">
    <property type="entry name" value="CBP_P300_HAT"/>
    <property type="match status" value="1"/>
</dbReference>
<dbReference type="GO" id="GO:0005667">
    <property type="term" value="C:transcription regulator complex"/>
    <property type="evidence" value="ECO:0007669"/>
    <property type="project" value="TreeGrafter"/>
</dbReference>
<comment type="caution">
    <text evidence="12">The sequence shown here is derived from an EMBL/GenBank/DDBJ whole genome shotgun (WGS) entry which is preliminary data.</text>
</comment>
<comment type="catalytic activity">
    <reaction evidence="9">
        <text>L-lysyl-[protein] + acetyl-CoA = N(6)-acetyl-L-lysyl-[protein] + CoA + H(+)</text>
        <dbReference type="Rhea" id="RHEA:45948"/>
        <dbReference type="Rhea" id="RHEA-COMP:9752"/>
        <dbReference type="Rhea" id="RHEA-COMP:10731"/>
        <dbReference type="ChEBI" id="CHEBI:15378"/>
        <dbReference type="ChEBI" id="CHEBI:29969"/>
        <dbReference type="ChEBI" id="CHEBI:57287"/>
        <dbReference type="ChEBI" id="CHEBI:57288"/>
        <dbReference type="ChEBI" id="CHEBI:61930"/>
        <dbReference type="EC" id="2.3.1.48"/>
    </reaction>
</comment>
<evidence type="ECO:0000256" key="1">
    <source>
        <dbReference type="ARBA" id="ARBA00002581"/>
    </source>
</evidence>
<comment type="function">
    <text evidence="1">Acetyltransferase enzyme. Acetylates histones, giving a specific tag for transcriptional activation.</text>
</comment>
<evidence type="ECO:0000256" key="3">
    <source>
        <dbReference type="ARBA" id="ARBA00013184"/>
    </source>
</evidence>
<dbReference type="InterPro" id="IPR013083">
    <property type="entry name" value="Znf_RING/FYVE/PHD"/>
</dbReference>
<keyword evidence="13" id="KW-1185">Reference proteome</keyword>
<dbReference type="OrthoDB" id="10062061at2759"/>
<dbReference type="SMART" id="SM01250">
    <property type="entry name" value="KAT11"/>
    <property type="match status" value="1"/>
</dbReference>
<feature type="compositionally biased region" description="Gly residues" evidence="10">
    <location>
        <begin position="452"/>
        <end position="481"/>
    </location>
</feature>
<keyword evidence="5" id="KW-0156">Chromatin regulator</keyword>
<evidence type="ECO:0000256" key="5">
    <source>
        <dbReference type="ARBA" id="ARBA00022853"/>
    </source>
</evidence>
<dbReference type="GO" id="GO:0005634">
    <property type="term" value="C:nucleus"/>
    <property type="evidence" value="ECO:0007669"/>
    <property type="project" value="UniProtKB-SubCell"/>
</dbReference>
<dbReference type="InterPro" id="IPR013178">
    <property type="entry name" value="Histone_AcTrfase_Rtt109/CBP"/>
</dbReference>
<dbReference type="GO" id="GO:0000123">
    <property type="term" value="C:histone acetyltransferase complex"/>
    <property type="evidence" value="ECO:0007669"/>
    <property type="project" value="TreeGrafter"/>
</dbReference>
<evidence type="ECO:0000256" key="2">
    <source>
        <dbReference type="ARBA" id="ARBA00004123"/>
    </source>
</evidence>
<dbReference type="GO" id="GO:0031490">
    <property type="term" value="F:chromatin DNA binding"/>
    <property type="evidence" value="ECO:0007669"/>
    <property type="project" value="TreeGrafter"/>
</dbReference>
<evidence type="ECO:0000256" key="9">
    <source>
        <dbReference type="ARBA" id="ARBA00048017"/>
    </source>
</evidence>
<dbReference type="EC" id="2.3.1.48" evidence="3"/>
<evidence type="ECO:0000256" key="6">
    <source>
        <dbReference type="ARBA" id="ARBA00023015"/>
    </source>
</evidence>
<evidence type="ECO:0000256" key="8">
    <source>
        <dbReference type="ARBA" id="ARBA00023242"/>
    </source>
</evidence>
<dbReference type="GO" id="GO:0045944">
    <property type="term" value="P:positive regulation of transcription by RNA polymerase II"/>
    <property type="evidence" value="ECO:0007669"/>
    <property type="project" value="TreeGrafter"/>
</dbReference>
<dbReference type="AlphaFoldDB" id="A0A8J5XAK9"/>
<evidence type="ECO:0000256" key="7">
    <source>
        <dbReference type="ARBA" id="ARBA00023163"/>
    </source>
</evidence>
<comment type="subcellular location">
    <subcellularLocation>
        <location evidence="2">Nucleus</location>
    </subcellularLocation>
</comment>